<dbReference type="InterPro" id="IPR052523">
    <property type="entry name" value="Trichothecene_AcTrans"/>
</dbReference>
<evidence type="ECO:0000313" key="3">
    <source>
        <dbReference type="Proteomes" id="UP000039046"/>
    </source>
</evidence>
<dbReference type="InterPro" id="IPR016181">
    <property type="entry name" value="Acyl_CoA_acyltransferase"/>
</dbReference>
<dbReference type="GO" id="GO:0016747">
    <property type="term" value="F:acyltransferase activity, transferring groups other than amino-acyl groups"/>
    <property type="evidence" value="ECO:0007669"/>
    <property type="project" value="InterPro"/>
</dbReference>
<dbReference type="SUPFAM" id="SSF55729">
    <property type="entry name" value="Acyl-CoA N-acyltransferases (Nat)"/>
    <property type="match status" value="1"/>
</dbReference>
<dbReference type="OrthoDB" id="61113at2759"/>
<dbReference type="EMBL" id="CDHN01000002">
    <property type="protein sequence ID" value="CEJ89603.1"/>
    <property type="molecule type" value="Genomic_DNA"/>
</dbReference>
<dbReference type="PROSITE" id="PS51186">
    <property type="entry name" value="GNAT"/>
    <property type="match status" value="1"/>
</dbReference>
<proteinExistence type="predicted"/>
<keyword evidence="3" id="KW-1185">Reference proteome</keyword>
<dbReference type="HOGENOM" id="CLU_060131_5_0_1"/>
<reference evidence="2 3" key="1">
    <citation type="journal article" date="2015" name="Genome Announc.">
        <title>Draft Genome Sequence and Gene Annotation of the Entomopathogenic Fungus Verticillium hemipterigenum.</title>
        <authorList>
            <person name="Horn F."/>
            <person name="Habel A."/>
            <person name="Scharf D.H."/>
            <person name="Dworschak J."/>
            <person name="Brakhage A.A."/>
            <person name="Guthke R."/>
            <person name="Hertweck C."/>
            <person name="Linde J."/>
        </authorList>
    </citation>
    <scope>NUCLEOTIDE SEQUENCE [LARGE SCALE GENOMIC DNA]</scope>
</reference>
<dbReference type="CDD" id="cd04301">
    <property type="entry name" value="NAT_SF"/>
    <property type="match status" value="1"/>
</dbReference>
<accession>A0A0A1TH05</accession>
<dbReference type="PANTHER" id="PTHR42791:SF2">
    <property type="entry name" value="N-ACETYLTRANSFERASE DOMAIN-CONTAINING PROTEIN"/>
    <property type="match status" value="1"/>
</dbReference>
<dbReference type="InterPro" id="IPR000182">
    <property type="entry name" value="GNAT_dom"/>
</dbReference>
<dbReference type="Gene3D" id="3.40.630.30">
    <property type="match status" value="1"/>
</dbReference>
<sequence>MWRIIRPQDKEKEFILECLAKRLPMRLLGDRDRTRHVKAVDFATGQVVGYIRWTFPKGFLDNQPDELKWLSAQVPNVTKQELEAFEAIENATWWEIRDDLAPLEDIIHTERERLIESNVYADLDLMAVHPDFQRKGIATALIQDGIEHIKKLNLSVFVQAWSGGREVYAKAGFQEIGRCIQDDTAYGGEGPYHTYFMTYN</sequence>
<evidence type="ECO:0000313" key="2">
    <source>
        <dbReference type="EMBL" id="CEJ89603.1"/>
    </source>
</evidence>
<dbReference type="PANTHER" id="PTHR42791">
    <property type="entry name" value="GNAT FAMILY ACETYLTRANSFERASE"/>
    <property type="match status" value="1"/>
</dbReference>
<evidence type="ECO:0000259" key="1">
    <source>
        <dbReference type="PROSITE" id="PS51186"/>
    </source>
</evidence>
<gene>
    <name evidence="2" type="ORF">VHEMI05438</name>
</gene>
<dbReference type="AlphaFoldDB" id="A0A0A1TH05"/>
<organism evidence="2 3">
    <name type="scientific">[Torrubiella] hemipterigena</name>
    <dbReference type="NCBI Taxonomy" id="1531966"/>
    <lineage>
        <taxon>Eukaryota</taxon>
        <taxon>Fungi</taxon>
        <taxon>Dikarya</taxon>
        <taxon>Ascomycota</taxon>
        <taxon>Pezizomycotina</taxon>
        <taxon>Sordariomycetes</taxon>
        <taxon>Hypocreomycetidae</taxon>
        <taxon>Hypocreales</taxon>
        <taxon>Clavicipitaceae</taxon>
        <taxon>Clavicipitaceae incertae sedis</taxon>
        <taxon>'Torrubiella' clade</taxon>
    </lineage>
</organism>
<name>A0A0A1TH05_9HYPO</name>
<dbReference type="Pfam" id="PF13673">
    <property type="entry name" value="Acetyltransf_10"/>
    <property type="match status" value="1"/>
</dbReference>
<protein>
    <recommendedName>
        <fullName evidence="1">N-acetyltransferase domain-containing protein</fullName>
    </recommendedName>
</protein>
<dbReference type="Proteomes" id="UP000039046">
    <property type="component" value="Unassembled WGS sequence"/>
</dbReference>
<feature type="domain" description="N-acetyltransferase" evidence="1">
    <location>
        <begin position="72"/>
        <end position="200"/>
    </location>
</feature>